<dbReference type="EMBL" id="CP003322">
    <property type="protein sequence ID" value="AFC44110.1"/>
    <property type="molecule type" value="Genomic_DNA"/>
</dbReference>
<reference evidence="1 2" key="1">
    <citation type="journal article" date="2012" name="J. Bacteriol.">
        <title>Complete genome sequence of Mycobacterium intracellulare strain ATCC 13950T.</title>
        <authorList>
            <person name="Kim B.J."/>
            <person name="Choi B.S."/>
            <person name="Lim J.S."/>
            <person name="Choi I.Y."/>
            <person name="Lee J.H."/>
            <person name="Chun J."/>
            <person name="Kook Y.H."/>
            <person name="Kim B.J."/>
        </authorList>
    </citation>
    <scope>NUCLEOTIDE SEQUENCE [LARGE SCALE GENOMIC DNA]</scope>
    <source>
        <strain evidence="2">ATCC 13950 / DSM 43223 / JCM 6384 / NCTC 13025 / 3600</strain>
    </source>
</reference>
<dbReference type="AlphaFoldDB" id="H8IPN7"/>
<evidence type="ECO:0000313" key="2">
    <source>
        <dbReference type="Proteomes" id="UP000008004"/>
    </source>
</evidence>
<name>H8IPN7_MYCIA</name>
<dbReference type="KEGG" id="mia:OCU_28910"/>
<accession>H8IPN7</accession>
<protein>
    <submittedName>
        <fullName evidence="1">Uncharacterized protein</fullName>
    </submittedName>
</protein>
<dbReference type="PATRIC" id="fig|487521.10.peg.2905"/>
<dbReference type="Proteomes" id="UP000008004">
    <property type="component" value="Chromosome"/>
</dbReference>
<dbReference type="HOGENOM" id="CLU_2554615_0_0_11"/>
<evidence type="ECO:0000313" key="1">
    <source>
        <dbReference type="EMBL" id="AFC44110.1"/>
    </source>
</evidence>
<organism evidence="1 2">
    <name type="scientific">Mycobacterium intracellulare (strain ATCC 13950 / DSM 43223 / JCM 6384 / NCTC 13025 / 3600)</name>
    <dbReference type="NCBI Taxonomy" id="487521"/>
    <lineage>
        <taxon>Bacteria</taxon>
        <taxon>Bacillati</taxon>
        <taxon>Actinomycetota</taxon>
        <taxon>Actinomycetes</taxon>
        <taxon>Mycobacteriales</taxon>
        <taxon>Mycobacteriaceae</taxon>
        <taxon>Mycobacterium</taxon>
        <taxon>Mycobacterium avium complex (MAC)</taxon>
    </lineage>
</organism>
<proteinExistence type="predicted"/>
<gene>
    <name evidence="1" type="ordered locus">OCU_28910</name>
</gene>
<sequence>MNEEWKAGLWADSFASGYGEDGDLYIAETYLIENDGQLQLEEDGQPIPGGVGLLIRWSEVRYLEFSPWLTEETDNGEDGDDG</sequence>